<dbReference type="SUPFAM" id="SSF82199">
    <property type="entry name" value="SET domain"/>
    <property type="match status" value="1"/>
</dbReference>
<dbReference type="PROSITE" id="PS50868">
    <property type="entry name" value="POST_SET"/>
    <property type="match status" value="1"/>
</dbReference>
<dbReference type="Proteomes" id="UP001392437">
    <property type="component" value="Unassembled WGS sequence"/>
</dbReference>
<gene>
    <name evidence="10" type="ORF">PG999_009986</name>
</gene>
<feature type="domain" description="Post-SET" evidence="9">
    <location>
        <begin position="148"/>
        <end position="164"/>
    </location>
</feature>
<comment type="subcellular location">
    <subcellularLocation>
        <location evidence="2">Chromosome</location>
    </subcellularLocation>
    <subcellularLocation>
        <location evidence="1">Nucleus</location>
    </subcellularLocation>
</comment>
<evidence type="ECO:0000256" key="4">
    <source>
        <dbReference type="ARBA" id="ARBA00022603"/>
    </source>
</evidence>
<keyword evidence="11" id="KW-1185">Reference proteome</keyword>
<keyword evidence="6" id="KW-0949">S-adenosyl-L-methionine</keyword>
<dbReference type="InterPro" id="IPR046341">
    <property type="entry name" value="SET_dom_sf"/>
</dbReference>
<evidence type="ECO:0000259" key="9">
    <source>
        <dbReference type="PROSITE" id="PS50868"/>
    </source>
</evidence>
<organism evidence="10 11">
    <name type="scientific">Apiospora kogelbergensis</name>
    <dbReference type="NCBI Taxonomy" id="1337665"/>
    <lineage>
        <taxon>Eukaryota</taxon>
        <taxon>Fungi</taxon>
        <taxon>Dikarya</taxon>
        <taxon>Ascomycota</taxon>
        <taxon>Pezizomycotina</taxon>
        <taxon>Sordariomycetes</taxon>
        <taxon>Xylariomycetidae</taxon>
        <taxon>Amphisphaeriales</taxon>
        <taxon>Apiosporaceae</taxon>
        <taxon>Apiospora</taxon>
    </lineage>
</organism>
<dbReference type="AlphaFoldDB" id="A0AAW0QM12"/>
<evidence type="ECO:0000313" key="10">
    <source>
        <dbReference type="EMBL" id="KAK8106627.1"/>
    </source>
</evidence>
<keyword evidence="7" id="KW-0539">Nucleus</keyword>
<reference evidence="10 11" key="1">
    <citation type="submission" date="2023-01" db="EMBL/GenBank/DDBJ databases">
        <title>Analysis of 21 Apiospora genomes using comparative genomics revels a genus with tremendous synthesis potential of carbohydrate active enzymes and secondary metabolites.</title>
        <authorList>
            <person name="Sorensen T."/>
        </authorList>
    </citation>
    <scope>NUCLEOTIDE SEQUENCE [LARGE SCALE GENOMIC DNA]</scope>
    <source>
        <strain evidence="10 11">CBS 117206</strain>
    </source>
</reference>
<sequence>MEEYRQWLESAPKGHWFTWMESMKSTNLPPGMERSCESGNDKLCGEDTNCLNRAAETYCIHHSCQNQMPADCPDMALSCYGSKGYGITARKEIPGGTFLCEYLRKAIDKKTVSRLEKTGKSNYIMILGSVPPETELTTNYGWDFSGDLGVKCLCGVSTCTGYIGKKRPQNRAALEDNEKLLLNSVTSPESTATDRGGPHVLDVGGSLKGCGNDSFQQVKERHTRATPEPDDRRTKRREITPFTPSSPIQASFDRSPQPTASFESSASAGPGVSTRKLKSISYIVINPEFAITVLIKYSKRIDIRGCAGRTVF</sequence>
<dbReference type="GO" id="GO:0005694">
    <property type="term" value="C:chromosome"/>
    <property type="evidence" value="ECO:0007669"/>
    <property type="project" value="UniProtKB-SubCell"/>
</dbReference>
<dbReference type="Gene3D" id="2.170.270.10">
    <property type="entry name" value="SET domain"/>
    <property type="match status" value="2"/>
</dbReference>
<evidence type="ECO:0000256" key="3">
    <source>
        <dbReference type="ARBA" id="ARBA00022454"/>
    </source>
</evidence>
<dbReference type="GO" id="GO:0005634">
    <property type="term" value="C:nucleus"/>
    <property type="evidence" value="ECO:0007669"/>
    <property type="project" value="UniProtKB-SubCell"/>
</dbReference>
<feature type="region of interest" description="Disordered" evidence="8">
    <location>
        <begin position="212"/>
        <end position="272"/>
    </location>
</feature>
<dbReference type="InterPro" id="IPR003616">
    <property type="entry name" value="Post-SET_dom"/>
</dbReference>
<dbReference type="PANTHER" id="PTHR22884">
    <property type="entry name" value="SET DOMAIN PROTEINS"/>
    <property type="match status" value="1"/>
</dbReference>
<evidence type="ECO:0000313" key="11">
    <source>
        <dbReference type="Proteomes" id="UP001392437"/>
    </source>
</evidence>
<dbReference type="GO" id="GO:0008168">
    <property type="term" value="F:methyltransferase activity"/>
    <property type="evidence" value="ECO:0007669"/>
    <property type="project" value="UniProtKB-KW"/>
</dbReference>
<protein>
    <recommendedName>
        <fullName evidence="9">Post-SET domain-containing protein</fullName>
    </recommendedName>
</protein>
<accession>A0AAW0QM12</accession>
<evidence type="ECO:0000256" key="6">
    <source>
        <dbReference type="ARBA" id="ARBA00022691"/>
    </source>
</evidence>
<proteinExistence type="predicted"/>
<dbReference type="GO" id="GO:0032259">
    <property type="term" value="P:methylation"/>
    <property type="evidence" value="ECO:0007669"/>
    <property type="project" value="UniProtKB-KW"/>
</dbReference>
<name>A0AAW0QM12_9PEZI</name>
<evidence type="ECO:0000256" key="2">
    <source>
        <dbReference type="ARBA" id="ARBA00004286"/>
    </source>
</evidence>
<comment type="caution">
    <text evidence="10">The sequence shown here is derived from an EMBL/GenBank/DDBJ whole genome shotgun (WGS) entry which is preliminary data.</text>
</comment>
<keyword evidence="3" id="KW-0158">Chromosome</keyword>
<dbReference type="InterPro" id="IPR050777">
    <property type="entry name" value="SET2_Histone-Lys_MeTrsfase"/>
</dbReference>
<keyword evidence="4" id="KW-0489">Methyltransferase</keyword>
<feature type="compositionally biased region" description="Polar residues" evidence="8">
    <location>
        <begin position="242"/>
        <end position="267"/>
    </location>
</feature>
<evidence type="ECO:0000256" key="1">
    <source>
        <dbReference type="ARBA" id="ARBA00004123"/>
    </source>
</evidence>
<feature type="compositionally biased region" description="Basic and acidic residues" evidence="8">
    <location>
        <begin position="218"/>
        <end position="239"/>
    </location>
</feature>
<evidence type="ECO:0000256" key="8">
    <source>
        <dbReference type="SAM" id="MobiDB-lite"/>
    </source>
</evidence>
<evidence type="ECO:0000256" key="5">
    <source>
        <dbReference type="ARBA" id="ARBA00022679"/>
    </source>
</evidence>
<evidence type="ECO:0000256" key="7">
    <source>
        <dbReference type="ARBA" id="ARBA00023242"/>
    </source>
</evidence>
<keyword evidence="5" id="KW-0808">Transferase</keyword>
<dbReference type="EMBL" id="JAQQWP010000008">
    <property type="protein sequence ID" value="KAK8106627.1"/>
    <property type="molecule type" value="Genomic_DNA"/>
</dbReference>